<evidence type="ECO:0000256" key="6">
    <source>
        <dbReference type="ARBA" id="ARBA00022692"/>
    </source>
</evidence>
<comment type="similarity">
    <text evidence="3">Belongs to the glycosyltransferase GT106 family.</text>
</comment>
<keyword evidence="10" id="KW-0325">Glycoprotein</keyword>
<dbReference type="InterPro" id="IPR019378">
    <property type="entry name" value="GDP-Fuc_O-FucTrfase"/>
</dbReference>
<dbReference type="Proteomes" id="UP000657918">
    <property type="component" value="Unassembled WGS sequence"/>
</dbReference>
<dbReference type="PANTHER" id="PTHR31741">
    <property type="entry name" value="OS02G0726500 PROTEIN-RELATED"/>
    <property type="match status" value="1"/>
</dbReference>
<feature type="region of interest" description="Disordered" evidence="14">
    <location>
        <begin position="500"/>
        <end position="521"/>
    </location>
</feature>
<evidence type="ECO:0000256" key="1">
    <source>
        <dbReference type="ARBA" id="ARBA00004606"/>
    </source>
</evidence>
<dbReference type="CDD" id="cd11299">
    <property type="entry name" value="O-FucT_plant"/>
    <property type="match status" value="1"/>
</dbReference>
<keyword evidence="7" id="KW-0735">Signal-anchor</keyword>
<keyword evidence="11" id="KW-0294">Fucose metabolism</keyword>
<keyword evidence="4" id="KW-0328">Glycosyltransferase</keyword>
<reference evidence="15 16" key="1">
    <citation type="submission" date="2020-10" db="EMBL/GenBank/DDBJ databases">
        <title>Plant Genome Project.</title>
        <authorList>
            <person name="Zhang R.-G."/>
        </authorList>
    </citation>
    <scope>NUCLEOTIDE SEQUENCE [LARGE SCALE GENOMIC DNA]</scope>
    <source>
        <strain evidence="15">FAFU-HL-1</strain>
        <tissue evidence="15">Leaf</tissue>
    </source>
</reference>
<evidence type="ECO:0000256" key="14">
    <source>
        <dbReference type="SAM" id="MobiDB-lite"/>
    </source>
</evidence>
<evidence type="ECO:0000313" key="15">
    <source>
        <dbReference type="EMBL" id="KAF9667671.1"/>
    </source>
</evidence>
<dbReference type="GO" id="GO:0016757">
    <property type="term" value="F:glycosyltransferase activity"/>
    <property type="evidence" value="ECO:0007669"/>
    <property type="project" value="UniProtKB-KW"/>
</dbReference>
<feature type="compositionally biased region" description="Polar residues" evidence="14">
    <location>
        <begin position="511"/>
        <end position="521"/>
    </location>
</feature>
<dbReference type="GO" id="GO:0005737">
    <property type="term" value="C:cytoplasm"/>
    <property type="evidence" value="ECO:0007669"/>
    <property type="project" value="TreeGrafter"/>
</dbReference>
<evidence type="ECO:0000256" key="13">
    <source>
        <dbReference type="ARBA" id="ARBA00030350"/>
    </source>
</evidence>
<dbReference type="AlphaFoldDB" id="A0A835MNM8"/>
<keyword evidence="8" id="KW-1133">Transmembrane helix</keyword>
<evidence type="ECO:0000256" key="10">
    <source>
        <dbReference type="ARBA" id="ARBA00023180"/>
    </source>
</evidence>
<evidence type="ECO:0000256" key="11">
    <source>
        <dbReference type="ARBA" id="ARBA00023253"/>
    </source>
</evidence>
<keyword evidence="9" id="KW-0472">Membrane</keyword>
<evidence type="ECO:0000256" key="2">
    <source>
        <dbReference type="ARBA" id="ARBA00004881"/>
    </source>
</evidence>
<evidence type="ECO:0000256" key="7">
    <source>
        <dbReference type="ARBA" id="ARBA00022968"/>
    </source>
</evidence>
<evidence type="ECO:0000256" key="5">
    <source>
        <dbReference type="ARBA" id="ARBA00022679"/>
    </source>
</evidence>
<evidence type="ECO:0000256" key="4">
    <source>
        <dbReference type="ARBA" id="ARBA00022676"/>
    </source>
</evidence>
<evidence type="ECO:0000256" key="12">
    <source>
        <dbReference type="ARBA" id="ARBA00023277"/>
    </source>
</evidence>
<comment type="pathway">
    <text evidence="2">Glycan metabolism.</text>
</comment>
<organism evidence="15 16">
    <name type="scientific">Salix dunnii</name>
    <dbReference type="NCBI Taxonomy" id="1413687"/>
    <lineage>
        <taxon>Eukaryota</taxon>
        <taxon>Viridiplantae</taxon>
        <taxon>Streptophyta</taxon>
        <taxon>Embryophyta</taxon>
        <taxon>Tracheophyta</taxon>
        <taxon>Spermatophyta</taxon>
        <taxon>Magnoliopsida</taxon>
        <taxon>eudicotyledons</taxon>
        <taxon>Gunneridae</taxon>
        <taxon>Pentapetalae</taxon>
        <taxon>rosids</taxon>
        <taxon>fabids</taxon>
        <taxon>Malpighiales</taxon>
        <taxon>Salicaceae</taxon>
        <taxon>Saliceae</taxon>
        <taxon>Salix</taxon>
    </lineage>
</organism>
<keyword evidence="12" id="KW-0119">Carbohydrate metabolism</keyword>
<dbReference type="PANTHER" id="PTHR31741:SF3">
    <property type="entry name" value="O-FUCOSYLTRANSFERASE FAMILY PROTEIN"/>
    <property type="match status" value="1"/>
</dbReference>
<evidence type="ECO:0000256" key="8">
    <source>
        <dbReference type="ARBA" id="ARBA00022989"/>
    </source>
</evidence>
<evidence type="ECO:0000256" key="3">
    <source>
        <dbReference type="ARBA" id="ARBA00007737"/>
    </source>
</evidence>
<dbReference type="GO" id="GO:0006004">
    <property type="term" value="P:fucose metabolic process"/>
    <property type="evidence" value="ECO:0007669"/>
    <property type="project" value="UniProtKB-KW"/>
</dbReference>
<dbReference type="EMBL" id="JADGMS010000015">
    <property type="protein sequence ID" value="KAF9667671.1"/>
    <property type="molecule type" value="Genomic_DNA"/>
</dbReference>
<accession>A0A835MNM8</accession>
<gene>
    <name evidence="15" type="ORF">SADUNF_Sadunf15G0047900</name>
</gene>
<comment type="caution">
    <text evidence="15">The sequence shown here is derived from an EMBL/GenBank/DDBJ whole genome shotgun (WGS) entry which is preliminary data.</text>
</comment>
<keyword evidence="6" id="KW-0812">Transmembrane</keyword>
<comment type="subcellular location">
    <subcellularLocation>
        <location evidence="1">Membrane</location>
        <topology evidence="1">Single-pass type II membrane protein</topology>
    </subcellularLocation>
</comment>
<keyword evidence="16" id="KW-1185">Reference proteome</keyword>
<evidence type="ECO:0000313" key="16">
    <source>
        <dbReference type="Proteomes" id="UP000657918"/>
    </source>
</evidence>
<evidence type="ECO:0000256" key="9">
    <source>
        <dbReference type="ARBA" id="ARBA00023136"/>
    </source>
</evidence>
<dbReference type="OrthoDB" id="1874781at2759"/>
<name>A0A835MNM8_9ROSI</name>
<proteinExistence type="inferred from homology"/>
<sequence length="521" mass="59519">MGAVKGVEKIRSSISRPSSKMKVWMIRATTSVLLWTCVVQLTTIGEMWCPRVLKGWPSPSVSAALQENVPSLPARVLPPKRVYKNNGYLMISCNGGLNQMRAAVSGCNCAGHWRCGLSVINFVLCFSALQICDMVAIARYLNVTLIVPELDKTSFWADPSEFQDIFDVEHFITSLRDEVRILKELPSRLKQRVELGMAYTMPPVSWSNISYYYNQILPLIQKYKVVHLNRTDARLANNHQPLEVQKLRCRVNFIALRFTAQIEELGDRVIRLLKQNGPFLVLHLRYEMDMLAFSGCTEGCNDEEVEELTRMSPHSQLNRYAYPWWKEKMINSDLKRKDGLCPLTPEETALTLRALDIDPNMQIYIAAGEIYGGDRRMASLAAAYPKLVRKETLLEPSDLRFFQNHSSQMAALDYLVALESDIFVPTFDGNMAKVVEGHRRFLGFKKTILLDRRLLVVLIDRYTNGSLTWDEFAYYVKESHADRMGGATKRLVIPDRPKEEDYFYSNPEECLQSSEDPLSST</sequence>
<dbReference type="Pfam" id="PF10250">
    <property type="entry name" value="O-FucT"/>
    <property type="match status" value="1"/>
</dbReference>
<dbReference type="GO" id="GO:0016020">
    <property type="term" value="C:membrane"/>
    <property type="evidence" value="ECO:0007669"/>
    <property type="project" value="UniProtKB-SubCell"/>
</dbReference>
<dbReference type="InterPro" id="IPR024709">
    <property type="entry name" value="FucosylTrfase_pln"/>
</dbReference>
<dbReference type="PIRSF" id="PIRSF009360">
    <property type="entry name" value="UCP009360"/>
    <property type="match status" value="1"/>
</dbReference>
<protein>
    <recommendedName>
        <fullName evidence="13">O-fucosyltransferase family protein</fullName>
    </recommendedName>
</protein>
<keyword evidence="5" id="KW-0808">Transferase</keyword>